<gene>
    <name evidence="3" type="ORF">SAMN05216266_14117</name>
</gene>
<dbReference type="STRING" id="490629.SAMN05216266_14117"/>
<organism evidence="3 4">
    <name type="scientific">Amycolatopsis marina</name>
    <dbReference type="NCBI Taxonomy" id="490629"/>
    <lineage>
        <taxon>Bacteria</taxon>
        <taxon>Bacillati</taxon>
        <taxon>Actinomycetota</taxon>
        <taxon>Actinomycetes</taxon>
        <taxon>Pseudonocardiales</taxon>
        <taxon>Pseudonocardiaceae</taxon>
        <taxon>Amycolatopsis</taxon>
    </lineage>
</organism>
<feature type="transmembrane region" description="Helical" evidence="2">
    <location>
        <begin position="86"/>
        <end position="106"/>
    </location>
</feature>
<proteinExistence type="predicted"/>
<keyword evidence="2" id="KW-1133">Transmembrane helix</keyword>
<feature type="transmembrane region" description="Helical" evidence="2">
    <location>
        <begin position="366"/>
        <end position="388"/>
    </location>
</feature>
<feature type="transmembrane region" description="Helical" evidence="2">
    <location>
        <begin position="472"/>
        <end position="494"/>
    </location>
</feature>
<feature type="transmembrane region" description="Helical" evidence="2">
    <location>
        <begin position="177"/>
        <end position="194"/>
    </location>
</feature>
<keyword evidence="2" id="KW-0812">Transmembrane</keyword>
<dbReference type="Proteomes" id="UP000243799">
    <property type="component" value="Unassembled WGS sequence"/>
</dbReference>
<evidence type="ECO:0008006" key="5">
    <source>
        <dbReference type="Google" id="ProtNLM"/>
    </source>
</evidence>
<dbReference type="AlphaFoldDB" id="A0A1I1CTK5"/>
<evidence type="ECO:0000313" key="4">
    <source>
        <dbReference type="Proteomes" id="UP000243799"/>
    </source>
</evidence>
<feature type="compositionally biased region" description="Polar residues" evidence="1">
    <location>
        <begin position="780"/>
        <end position="797"/>
    </location>
</feature>
<dbReference type="RefSeq" id="WP_245789005.1">
    <property type="nucleotide sequence ID" value="NZ_FOKG01000041.1"/>
</dbReference>
<feature type="transmembrane region" description="Helical" evidence="2">
    <location>
        <begin position="324"/>
        <end position="346"/>
    </location>
</feature>
<keyword evidence="4" id="KW-1185">Reference proteome</keyword>
<feature type="compositionally biased region" description="Low complexity" evidence="1">
    <location>
        <begin position="762"/>
        <end position="771"/>
    </location>
</feature>
<feature type="transmembrane region" description="Helical" evidence="2">
    <location>
        <begin position="293"/>
        <end position="312"/>
    </location>
</feature>
<accession>A0A1I1CTK5</accession>
<feature type="transmembrane region" description="Helical" evidence="2">
    <location>
        <begin position="127"/>
        <end position="147"/>
    </location>
</feature>
<keyword evidence="2" id="KW-0472">Membrane</keyword>
<feature type="transmembrane region" description="Helical" evidence="2">
    <location>
        <begin position="261"/>
        <end position="281"/>
    </location>
</feature>
<reference evidence="4" key="1">
    <citation type="submission" date="2016-10" db="EMBL/GenBank/DDBJ databases">
        <authorList>
            <person name="Varghese N."/>
            <person name="Submissions S."/>
        </authorList>
    </citation>
    <scope>NUCLEOTIDE SEQUENCE [LARGE SCALE GENOMIC DNA]</scope>
    <source>
        <strain evidence="4">CGMCC 4.3568</strain>
    </source>
</reference>
<dbReference type="EMBL" id="FOKG01000041">
    <property type="protein sequence ID" value="SFB64218.1"/>
    <property type="molecule type" value="Genomic_DNA"/>
</dbReference>
<evidence type="ECO:0000313" key="3">
    <source>
        <dbReference type="EMBL" id="SFB64218.1"/>
    </source>
</evidence>
<sequence>MPLPGPDTRVVELRVPGLIGTSGEALLDSVGVVDVAGDGVGRVIRPSDRLRRPAPGPVLQALGRAIPRTLEGYLWSGMTSGGAAKAAWALLFPFSLANVAFWMLPPAGPAGTARGRAAAVFGRACRVLLRMAALLLTMLLVSQLAVVSLDLLATQCLAAGSRCLSAAPSWLREFPPARTLVGVLPLLLLVYVLHRVSIKEWAVTTEEGPPRTGPALPGDELRSNRGTPVLRCLHLVGALAIIALLLLGGPLRVPGAVPAAGVWWAALSLALITLVAAAAPMYRVIGRVVRGTLLTLALATVTAAAVLATPLPPTLDGTDATVEGIGAALVVVCALFFVLLAPAALLARPSWSGLPRRLRPWAGGWLAAPVLALAGLLGGGFGAGLAVAGERLVGQDLRLPESYELITMLWGGGLAVAAALGLLGFAVAVPLRRIRRGVPEVVRMLQPDECDQEKAASAWARSSWERRHLHRIVLAVAVAMSGGAAALVVVRYGFGAVPSWLMPLSGVGVLTLGALAAGLLRVIYTAATGPERSRHLGALADLVSFWPRASHPVVPPCYALKVMPELAARAREHLAEPNTRVVLAGYHLGGLLAVITAGRLAADLSEDERERLGVLTAGSPLQWGYQRAFPSVLPHETLAGLFGRLDGRWRGLCRGTDTFGGGATTWRHQVAAGRLLGVGYLVDGKVGPVTPAVQGPTGALVLGGDHWLPDPMRAPMVGRRWVAGVRRHADYVADPEWDRAVAMAAGLETPGRPPRPLAEQVPLFGDLPGLGRPRRRTASGVATDTQQDENGSATEHQ</sequence>
<dbReference type="InterPro" id="IPR029058">
    <property type="entry name" value="AB_hydrolase_fold"/>
</dbReference>
<feature type="region of interest" description="Disordered" evidence="1">
    <location>
        <begin position="747"/>
        <end position="797"/>
    </location>
</feature>
<feature type="transmembrane region" description="Helical" evidence="2">
    <location>
        <begin position="500"/>
        <end position="524"/>
    </location>
</feature>
<evidence type="ECO:0000256" key="2">
    <source>
        <dbReference type="SAM" id="Phobius"/>
    </source>
</evidence>
<feature type="transmembrane region" description="Helical" evidence="2">
    <location>
        <begin position="408"/>
        <end position="429"/>
    </location>
</feature>
<dbReference type="SUPFAM" id="SSF53474">
    <property type="entry name" value="alpha/beta-Hydrolases"/>
    <property type="match status" value="1"/>
</dbReference>
<evidence type="ECO:0000256" key="1">
    <source>
        <dbReference type="SAM" id="MobiDB-lite"/>
    </source>
</evidence>
<protein>
    <recommendedName>
        <fullName evidence="5">Integral membrane protein</fullName>
    </recommendedName>
</protein>
<name>A0A1I1CTK5_9PSEU</name>
<feature type="transmembrane region" description="Helical" evidence="2">
    <location>
        <begin position="229"/>
        <end position="249"/>
    </location>
</feature>